<accession>A0A8S1K0B1</accession>
<protein>
    <submittedName>
        <fullName evidence="1">Uncharacterized protein</fullName>
    </submittedName>
</protein>
<dbReference type="EMBL" id="CAJJDN010000002">
    <property type="protein sequence ID" value="CAD8046919.1"/>
    <property type="molecule type" value="Genomic_DNA"/>
</dbReference>
<evidence type="ECO:0000313" key="1">
    <source>
        <dbReference type="EMBL" id="CAD8046919.1"/>
    </source>
</evidence>
<name>A0A8S1K0B1_9CILI</name>
<dbReference type="Proteomes" id="UP000692954">
    <property type="component" value="Unassembled WGS sequence"/>
</dbReference>
<gene>
    <name evidence="1" type="ORF">PSON_ATCC_30995.1.T0020132</name>
    <name evidence="2" type="ORF">PSON_ATCC_30995.1.T0020134</name>
</gene>
<dbReference type="AlphaFoldDB" id="A0A8S1K0B1"/>
<keyword evidence="3" id="KW-1185">Reference proteome</keyword>
<organism evidence="1 3">
    <name type="scientific">Paramecium sonneborni</name>
    <dbReference type="NCBI Taxonomy" id="65129"/>
    <lineage>
        <taxon>Eukaryota</taxon>
        <taxon>Sar</taxon>
        <taxon>Alveolata</taxon>
        <taxon>Ciliophora</taxon>
        <taxon>Intramacronucleata</taxon>
        <taxon>Oligohymenophorea</taxon>
        <taxon>Peniculida</taxon>
        <taxon>Parameciidae</taxon>
        <taxon>Paramecium</taxon>
    </lineage>
</organism>
<sequence>MITQGQLKVHHKLMLDLMLILVEDEILIISTQWHYNELYNKKALL</sequence>
<evidence type="ECO:0000313" key="3">
    <source>
        <dbReference type="Proteomes" id="UP000692954"/>
    </source>
</evidence>
<proteinExistence type="predicted"/>
<evidence type="ECO:0000313" key="2">
    <source>
        <dbReference type="EMBL" id="CAD8046923.1"/>
    </source>
</evidence>
<reference evidence="1" key="1">
    <citation type="submission" date="2021-01" db="EMBL/GenBank/DDBJ databases">
        <authorList>
            <consortium name="Genoscope - CEA"/>
            <person name="William W."/>
        </authorList>
    </citation>
    <scope>NUCLEOTIDE SEQUENCE</scope>
</reference>
<comment type="caution">
    <text evidence="1">The sequence shown here is derived from an EMBL/GenBank/DDBJ whole genome shotgun (WGS) entry which is preliminary data.</text>
</comment>
<dbReference type="EMBL" id="CAJJDN010000002">
    <property type="protein sequence ID" value="CAD8046923.1"/>
    <property type="molecule type" value="Genomic_DNA"/>
</dbReference>